<dbReference type="AlphaFoldDB" id="A0A9P4MUI8"/>
<comment type="caution">
    <text evidence="1">The sequence shown here is derived from an EMBL/GenBank/DDBJ whole genome shotgun (WGS) entry which is preliminary data.</text>
</comment>
<dbReference type="Proteomes" id="UP000799536">
    <property type="component" value="Unassembled WGS sequence"/>
</dbReference>
<evidence type="ECO:0000313" key="2">
    <source>
        <dbReference type="Proteomes" id="UP000799536"/>
    </source>
</evidence>
<organism evidence="1 2">
    <name type="scientific">Delitschia confertaspora ATCC 74209</name>
    <dbReference type="NCBI Taxonomy" id="1513339"/>
    <lineage>
        <taxon>Eukaryota</taxon>
        <taxon>Fungi</taxon>
        <taxon>Dikarya</taxon>
        <taxon>Ascomycota</taxon>
        <taxon>Pezizomycotina</taxon>
        <taxon>Dothideomycetes</taxon>
        <taxon>Pleosporomycetidae</taxon>
        <taxon>Pleosporales</taxon>
        <taxon>Delitschiaceae</taxon>
        <taxon>Delitschia</taxon>
    </lineage>
</organism>
<name>A0A9P4MUI8_9PLEO</name>
<protein>
    <submittedName>
        <fullName evidence="1">Uncharacterized protein</fullName>
    </submittedName>
</protein>
<proteinExistence type="predicted"/>
<keyword evidence="2" id="KW-1185">Reference proteome</keyword>
<evidence type="ECO:0000313" key="1">
    <source>
        <dbReference type="EMBL" id="KAF2203706.1"/>
    </source>
</evidence>
<dbReference type="EMBL" id="ML993895">
    <property type="protein sequence ID" value="KAF2203706.1"/>
    <property type="molecule type" value="Genomic_DNA"/>
</dbReference>
<gene>
    <name evidence="1" type="ORF">GQ43DRAFT_478812</name>
</gene>
<reference evidence="1" key="1">
    <citation type="journal article" date="2020" name="Stud. Mycol.">
        <title>101 Dothideomycetes genomes: a test case for predicting lifestyles and emergence of pathogens.</title>
        <authorList>
            <person name="Haridas S."/>
            <person name="Albert R."/>
            <person name="Binder M."/>
            <person name="Bloem J."/>
            <person name="Labutti K."/>
            <person name="Salamov A."/>
            <person name="Andreopoulos B."/>
            <person name="Baker S."/>
            <person name="Barry K."/>
            <person name="Bills G."/>
            <person name="Bluhm B."/>
            <person name="Cannon C."/>
            <person name="Castanera R."/>
            <person name="Culley D."/>
            <person name="Daum C."/>
            <person name="Ezra D."/>
            <person name="Gonzalez J."/>
            <person name="Henrissat B."/>
            <person name="Kuo A."/>
            <person name="Liang C."/>
            <person name="Lipzen A."/>
            <person name="Lutzoni F."/>
            <person name="Magnuson J."/>
            <person name="Mondo S."/>
            <person name="Nolan M."/>
            <person name="Ohm R."/>
            <person name="Pangilinan J."/>
            <person name="Park H.-J."/>
            <person name="Ramirez L."/>
            <person name="Alfaro M."/>
            <person name="Sun H."/>
            <person name="Tritt A."/>
            <person name="Yoshinaga Y."/>
            <person name="Zwiers L.-H."/>
            <person name="Turgeon B."/>
            <person name="Goodwin S."/>
            <person name="Spatafora J."/>
            <person name="Crous P."/>
            <person name="Grigoriev I."/>
        </authorList>
    </citation>
    <scope>NUCLEOTIDE SEQUENCE</scope>
    <source>
        <strain evidence="1">ATCC 74209</strain>
    </source>
</reference>
<sequence>MAQEQPPKPLQSMRQIFNPLAATGRMRQRNRCWNGFPAQKRGGAMTLAAMTAPAAPAESSFHTVLNRSSIAQKGFSTRAGCIFEVQPERTPAPRQPSFLGSVLRSQPCLHDVQTDTDQTSPQEHCTIRATAFDSSCNPLLQTPNSKCCVGLEGVRIEAVQLRRQISNFSFHTVAVGTGGFKVVAFPLQGGSVFSHKGKRGGAAAFQFYWDSFTRRSDAWTLFEN</sequence>
<accession>A0A9P4MUI8</accession>